<evidence type="ECO:0000313" key="2">
    <source>
        <dbReference type="Proteomes" id="UP001234202"/>
    </source>
</evidence>
<sequence length="1042" mass="110827">MPGDTTRILSLTGFFARIEIDYRGLIERLASATSQQIVRVLVYNKTDGIPVTPVRTPRALNHPLTTSSPSTRQAGQVLPQNAALQGASTTASMALATPSLPKEKANAALKPVEIAASSPVKEVRFQPLARSSLSNSITAEEVRTQSEVPEVHEAAPKAPTETSSVAVEHSGETTKKRKRSSEDVEDLMDVTSGAVPAEKAQTKKQKVNEAGDSAPLPAQTEASAQAAVEKKGMDRVARRRQIQKEELKKLKAAGAIERDLQLARQIEREVSTQTPSVADSEEGDIAAKMRKRLKREKFKQRKRASLGTPTQDSMMDDTMDDSMAEAAEDSPVQVLPNAAPAVSAAQPPSVALTLPTASLQLTSQSEVEGSAQAPSDVEPSLDGETLAKESSMRTKPTEQSKRSQQAKLEAKKQKRERKKPKKAKSSPVGASVQDVAMDVTLDDVAQAGAVDDNPALPAAVLDNTAREVSASDLPTTASTILAATPATPGTKHRKRKDTRVSSVTEQSAAELTENELPIAPPAVAPPPSTPHEPEVQSEPAEIAVNGSLASGSGLTSSASTAPTNDSIKPSEKKSARKDRKRSSEESATPAVKVPSADTESTPSQKGKAKARLSTAAAALAEWRAKQAVVDNAHPIAATEPPKPIEVLPVTEQLPVSSARSRPDETIQPAAEELQLTRPPSEQNVAEVSELTQHDDAESEQADTPPASSAQIALPRSSQRPARLPSSSPESYPSDSEESQDAWQKAHRRMRTPGSDDLEPEGDDDDDDDEEKEHEDNVLVSDPVEDMETNKSPESPTPDVISSFPAIPPASMEIDDIVEDERSSSTTQQPDRSPTPQASNYPATESEAESADEVLPKASEMKGHNGTPNLFSSTQNPIVPPTQTEKRSSFTTLTDLAAPTSPIMPSTGVVAFQDAMDEDAAADQAAMDSVTAVEETSASDASNSNDKSRVIPNGKGSGLSIDSALSQSVSLSQKPVASPRRLRSRTRDPQSQTEITKPLPMPTPTPKKKANVLKAQSQPVSTLEEVSCFSVDSLALLTFSYSL</sequence>
<comment type="caution">
    <text evidence="1">The sequence shown here is derived from an EMBL/GenBank/DDBJ whole genome shotgun (WGS) entry which is preliminary data.</text>
</comment>
<reference evidence="1" key="1">
    <citation type="submission" date="2023-04" db="EMBL/GenBank/DDBJ databases">
        <title>Draft Genome sequencing of Naganishia species isolated from polar environments using Oxford Nanopore Technology.</title>
        <authorList>
            <person name="Leo P."/>
            <person name="Venkateswaran K."/>
        </authorList>
    </citation>
    <scope>NUCLEOTIDE SEQUENCE</scope>
    <source>
        <strain evidence="1">DBVPG 5303</strain>
    </source>
</reference>
<name>A0ACC2XR78_9TREE</name>
<gene>
    <name evidence="1" type="ORF">QFC24_002759</name>
</gene>
<evidence type="ECO:0000313" key="1">
    <source>
        <dbReference type="EMBL" id="KAJ9125974.1"/>
    </source>
</evidence>
<protein>
    <submittedName>
        <fullName evidence="1">Uncharacterized protein</fullName>
    </submittedName>
</protein>
<accession>A0ACC2XR78</accession>
<organism evidence="1 2">
    <name type="scientific">Naganishia onofrii</name>
    <dbReference type="NCBI Taxonomy" id="1851511"/>
    <lineage>
        <taxon>Eukaryota</taxon>
        <taxon>Fungi</taxon>
        <taxon>Dikarya</taxon>
        <taxon>Basidiomycota</taxon>
        <taxon>Agaricomycotina</taxon>
        <taxon>Tremellomycetes</taxon>
        <taxon>Filobasidiales</taxon>
        <taxon>Filobasidiaceae</taxon>
        <taxon>Naganishia</taxon>
    </lineage>
</organism>
<keyword evidence="2" id="KW-1185">Reference proteome</keyword>
<proteinExistence type="predicted"/>
<dbReference type="Proteomes" id="UP001234202">
    <property type="component" value="Unassembled WGS sequence"/>
</dbReference>
<dbReference type="EMBL" id="JASBWV010000007">
    <property type="protein sequence ID" value="KAJ9125974.1"/>
    <property type="molecule type" value="Genomic_DNA"/>
</dbReference>